<protein>
    <submittedName>
        <fullName evidence="3">VWA domain-containing protein</fullName>
    </submittedName>
</protein>
<dbReference type="EMBL" id="CP043661">
    <property type="protein sequence ID" value="QNE21219.1"/>
    <property type="molecule type" value="Genomic_DNA"/>
</dbReference>
<evidence type="ECO:0000313" key="4">
    <source>
        <dbReference type="Proteomes" id="UP000515563"/>
    </source>
</evidence>
<dbReference type="SMART" id="SM00327">
    <property type="entry name" value="VWA"/>
    <property type="match status" value="1"/>
</dbReference>
<gene>
    <name evidence="3" type="ORF">F1D05_29070</name>
</gene>
<feature type="transmembrane region" description="Helical" evidence="1">
    <location>
        <begin position="18"/>
        <end position="36"/>
    </location>
</feature>
<keyword evidence="1" id="KW-0812">Transmembrane</keyword>
<accession>A0A7G6X4Q4</accession>
<evidence type="ECO:0000313" key="3">
    <source>
        <dbReference type="EMBL" id="QNE21219.1"/>
    </source>
</evidence>
<dbReference type="PROSITE" id="PS50234">
    <property type="entry name" value="VWFA"/>
    <property type="match status" value="1"/>
</dbReference>
<keyword evidence="4" id="KW-1185">Reference proteome</keyword>
<dbReference type="InterPro" id="IPR002035">
    <property type="entry name" value="VWF_A"/>
</dbReference>
<dbReference type="Pfam" id="PF13531">
    <property type="entry name" value="SBP_bac_11"/>
    <property type="match status" value="1"/>
</dbReference>
<evidence type="ECO:0000256" key="1">
    <source>
        <dbReference type="SAM" id="Phobius"/>
    </source>
</evidence>
<keyword evidence="1" id="KW-1133">Transmembrane helix</keyword>
<dbReference type="SUPFAM" id="SSF53850">
    <property type="entry name" value="Periplasmic binding protein-like II"/>
    <property type="match status" value="1"/>
</dbReference>
<dbReference type="KEGG" id="kqi:F1D05_29070"/>
<dbReference type="Pfam" id="PF13768">
    <property type="entry name" value="VWA_3"/>
    <property type="match status" value="1"/>
</dbReference>
<keyword evidence="1" id="KW-0472">Membrane</keyword>
<reference evidence="3 4" key="2">
    <citation type="journal article" date="2020" name="Microbiol. Resour. Announc.">
        <title>Antarctic desert soil bacteria exhibit high novel natural product potential, evaluated through long-read genome sequencing and comparative genomics.</title>
        <authorList>
            <person name="Benaud N."/>
            <person name="Edwards R.J."/>
            <person name="Amos T.G."/>
            <person name="D'Agostino P.M."/>
            <person name="Gutierrez-Chavez C."/>
            <person name="Montgomery K."/>
            <person name="Nicetic I."/>
            <person name="Ferrari B.C."/>
        </authorList>
    </citation>
    <scope>NUCLEOTIDE SEQUENCE [LARGE SCALE GENOMIC DNA]</scope>
    <source>
        <strain evidence="3 4">SPB151</strain>
    </source>
</reference>
<name>A0A7G6X4Q4_9ACTN</name>
<evidence type="ECO:0000259" key="2">
    <source>
        <dbReference type="PROSITE" id="PS50234"/>
    </source>
</evidence>
<feature type="domain" description="VWFA" evidence="2">
    <location>
        <begin position="354"/>
        <end position="545"/>
    </location>
</feature>
<sequence>MGKHSSAVTKSNNNRRPVYLTAVGLLVLSLGAVFVVRSFGSESGADGFLGGGSCDDPTQIQLHTTPEIQPQLEAAAKALSAKKDKDAPCLQFTITAVPSASDARNIANGADNKPDLWVPDSSAWVAQADDGQSVPTVVVPSIASSPLVLVGRNENFANVSSWLGSFQGTKPALLDPLTQSSGLLALLAVGAERTKTSAADSLVSSVMVPLAQRLGSLAQPYKEVDGLLGRAAAEGSPVVVPTSEQAFVKYQEEHPDAELKAIVPATGTLLFDYPIAVTAKSDNTVITEAAKSLAAEMLSDASSQARDDAGFRDSLLSPLGGGRGVGDITQLTKPNASVVEKALLNWTRLSLTAHSLAVIDVSGSMNEKVGGKTRMQLTIAAATQGLKLFPDNAALGLWSFSTSIGPNKEDFRQLVPIAPLTPAQRSKMLASLTAQSAIPNGGTGLYATAIAAVKAVKQNYDSSAVNAVMLFTDGKNDDPNGPTLTATIRTLEGMRDPAQPVRIIALGMGPDVDGNELGQLAAATGGLSYVARNPTDLQGVFINALQSR</sequence>
<dbReference type="SUPFAM" id="SSF53300">
    <property type="entry name" value="vWA-like"/>
    <property type="match status" value="1"/>
</dbReference>
<dbReference type="Gene3D" id="3.40.50.410">
    <property type="entry name" value="von Willebrand factor, type A domain"/>
    <property type="match status" value="1"/>
</dbReference>
<dbReference type="Proteomes" id="UP000515563">
    <property type="component" value="Chromosome"/>
</dbReference>
<dbReference type="InterPro" id="IPR036465">
    <property type="entry name" value="vWFA_dom_sf"/>
</dbReference>
<proteinExistence type="predicted"/>
<organism evidence="3 4">
    <name type="scientific">Kribbella qitaiheensis</name>
    <dbReference type="NCBI Taxonomy" id="1544730"/>
    <lineage>
        <taxon>Bacteria</taxon>
        <taxon>Bacillati</taxon>
        <taxon>Actinomycetota</taxon>
        <taxon>Actinomycetes</taxon>
        <taxon>Propionibacteriales</taxon>
        <taxon>Kribbellaceae</taxon>
        <taxon>Kribbella</taxon>
    </lineage>
</organism>
<reference evidence="4" key="1">
    <citation type="submission" date="2019-09" db="EMBL/GenBank/DDBJ databases">
        <title>Antimicrobial potential of Antarctic Bacteria.</title>
        <authorList>
            <person name="Benaud N."/>
            <person name="Edwards R.J."/>
            <person name="Ferrari B.C."/>
        </authorList>
    </citation>
    <scope>NUCLEOTIDE SEQUENCE [LARGE SCALE GENOMIC DNA]</scope>
    <source>
        <strain evidence="4">SPB151</strain>
    </source>
</reference>
<dbReference type="AlphaFoldDB" id="A0A7G6X4Q4"/>